<dbReference type="EMBL" id="FQWT01000001">
    <property type="protein sequence ID" value="SHG39686.1"/>
    <property type="molecule type" value="Genomic_DNA"/>
</dbReference>
<proteinExistence type="predicted"/>
<evidence type="ECO:0000313" key="1">
    <source>
        <dbReference type="EMBL" id="SHG39686.1"/>
    </source>
</evidence>
<dbReference type="Proteomes" id="UP000184047">
    <property type="component" value="Unassembled WGS sequence"/>
</dbReference>
<protein>
    <submittedName>
        <fullName evidence="1">Bacteriocin-type signal sequence-containing protein</fullName>
    </submittedName>
</protein>
<keyword evidence="2" id="KW-1185">Reference proteome</keyword>
<sequence length="53" mass="5690">MKNQNLAKGKKLNKKQLRSITGGLMDCIDPMTGACSKISIGCAQLQCRPGIEP</sequence>
<gene>
    <name evidence="1" type="ORF">SAMN05421866_0297</name>
</gene>
<dbReference type="OrthoDB" id="1190610at2"/>
<reference evidence="2" key="1">
    <citation type="submission" date="2016-11" db="EMBL/GenBank/DDBJ databases">
        <authorList>
            <person name="Varghese N."/>
            <person name="Submissions S."/>
        </authorList>
    </citation>
    <scope>NUCLEOTIDE SEQUENCE [LARGE SCALE GENOMIC DNA]</scope>
    <source>
        <strain evidence="2">DSM 19055</strain>
    </source>
</reference>
<name>A0A1M5JGH1_9FLAO</name>
<organism evidence="1 2">
    <name type="scientific">Chryseobacterium oranimense</name>
    <dbReference type="NCBI Taxonomy" id="421058"/>
    <lineage>
        <taxon>Bacteria</taxon>
        <taxon>Pseudomonadati</taxon>
        <taxon>Bacteroidota</taxon>
        <taxon>Flavobacteriia</taxon>
        <taxon>Flavobacteriales</taxon>
        <taxon>Weeksellaceae</taxon>
        <taxon>Chryseobacterium group</taxon>
        <taxon>Chryseobacterium</taxon>
    </lineage>
</organism>
<accession>A0A1M5JGH1</accession>
<dbReference type="eggNOG" id="ENOG50311EP">
    <property type="taxonomic scope" value="Bacteria"/>
</dbReference>
<evidence type="ECO:0000313" key="2">
    <source>
        <dbReference type="Proteomes" id="UP000184047"/>
    </source>
</evidence>
<dbReference type="AlphaFoldDB" id="A0A1M5JGH1"/>
<dbReference type="InterPro" id="IPR010133">
    <property type="entry name" value="Bacteriocin_signal_seq"/>
</dbReference>
<dbReference type="NCBIfam" id="TIGR01847">
    <property type="entry name" value="bacteriocin_sig"/>
    <property type="match status" value="1"/>
</dbReference>
<dbReference type="RefSeq" id="WP_117614893.1">
    <property type="nucleotide sequence ID" value="NZ_FQWT01000001.1"/>
</dbReference>